<gene>
    <name evidence="4" type="ORF">HKB35_18215</name>
</gene>
<keyword evidence="2 4" id="KW-0238">DNA-binding</keyword>
<dbReference type="GO" id="GO:0003677">
    <property type="term" value="F:DNA binding"/>
    <property type="evidence" value="ECO:0007669"/>
    <property type="project" value="UniProtKB-KW"/>
</dbReference>
<dbReference type="SMART" id="SM00411">
    <property type="entry name" value="BHL"/>
    <property type="match status" value="1"/>
</dbReference>
<dbReference type="Gene3D" id="4.10.520.10">
    <property type="entry name" value="IHF-like DNA-binding proteins"/>
    <property type="match status" value="1"/>
</dbReference>
<evidence type="ECO:0000313" key="5">
    <source>
        <dbReference type="Proteomes" id="UP000565155"/>
    </source>
</evidence>
<evidence type="ECO:0000256" key="3">
    <source>
        <dbReference type="RuleBase" id="RU003939"/>
    </source>
</evidence>
<dbReference type="Proteomes" id="UP000565155">
    <property type="component" value="Unassembled WGS sequence"/>
</dbReference>
<dbReference type="InterPro" id="IPR010992">
    <property type="entry name" value="IHF-like_DNA-bd_dom_sf"/>
</dbReference>
<comment type="caution">
    <text evidence="4">The sequence shown here is derived from an EMBL/GenBank/DDBJ whole genome shotgun (WGS) entry which is preliminary data.</text>
</comment>
<name>A0A7Y0MY39_VIBAL</name>
<accession>A0A7Y0MY39</accession>
<evidence type="ECO:0000256" key="1">
    <source>
        <dbReference type="ARBA" id="ARBA00010529"/>
    </source>
</evidence>
<reference evidence="4 5" key="1">
    <citation type="submission" date="2020-04" db="EMBL/GenBank/DDBJ databases">
        <title>Whole-genome sequencing of Vibrio spp. from China reveals different genetic environments of blaCTX-M-14 among diverse lineages.</title>
        <authorList>
            <person name="Zheng Z."/>
            <person name="Ye L."/>
            <person name="Chen S."/>
        </authorList>
    </citation>
    <scope>NUCLEOTIDE SEQUENCE [LARGE SCALE GENOMIC DNA]</scope>
    <source>
        <strain evidence="4 5">Vb1636</strain>
    </source>
</reference>
<organism evidence="4 5">
    <name type="scientific">Vibrio alginolyticus</name>
    <dbReference type="NCBI Taxonomy" id="663"/>
    <lineage>
        <taxon>Bacteria</taxon>
        <taxon>Pseudomonadati</taxon>
        <taxon>Pseudomonadota</taxon>
        <taxon>Gammaproteobacteria</taxon>
        <taxon>Vibrionales</taxon>
        <taxon>Vibrionaceae</taxon>
        <taxon>Vibrio</taxon>
    </lineage>
</organism>
<evidence type="ECO:0000256" key="2">
    <source>
        <dbReference type="ARBA" id="ARBA00023125"/>
    </source>
</evidence>
<dbReference type="EMBL" id="JABCMA010000025">
    <property type="protein sequence ID" value="NMR75553.1"/>
    <property type="molecule type" value="Genomic_DNA"/>
</dbReference>
<protein>
    <submittedName>
        <fullName evidence="4">DNA-binding protein</fullName>
    </submittedName>
</protein>
<evidence type="ECO:0000313" key="4">
    <source>
        <dbReference type="EMBL" id="NMR75553.1"/>
    </source>
</evidence>
<dbReference type="SUPFAM" id="SSF47729">
    <property type="entry name" value="IHF-like DNA-binding proteins"/>
    <property type="match status" value="1"/>
</dbReference>
<proteinExistence type="inferred from homology"/>
<dbReference type="Pfam" id="PF00216">
    <property type="entry name" value="Bac_DNA_binding"/>
    <property type="match status" value="1"/>
</dbReference>
<dbReference type="AlphaFoldDB" id="A0A7Y0MY39"/>
<dbReference type="RefSeq" id="WP_169628923.1">
    <property type="nucleotide sequence ID" value="NZ_JABCMA010000025.1"/>
</dbReference>
<dbReference type="InterPro" id="IPR000119">
    <property type="entry name" value="Hist_DNA-bd"/>
</dbReference>
<dbReference type="GO" id="GO:0030527">
    <property type="term" value="F:structural constituent of chromatin"/>
    <property type="evidence" value="ECO:0007669"/>
    <property type="project" value="InterPro"/>
</dbReference>
<sequence>MSTRLNRTDIERNISKRLGLKLTGDDAELVGDCLDAMINHILVEIAKGREVQIRGFGRFRHIERERTTINPATKERLGVKNEHSVLFSAYKGMVRVHE</sequence>
<comment type="similarity">
    <text evidence="1 3">Belongs to the bacterial histone-like protein family.</text>
</comment>